<evidence type="ECO:0000256" key="3">
    <source>
        <dbReference type="ARBA" id="ARBA00022475"/>
    </source>
</evidence>
<feature type="transmembrane region" description="Helical" evidence="7">
    <location>
        <begin position="352"/>
        <end position="374"/>
    </location>
</feature>
<dbReference type="InterPro" id="IPR000109">
    <property type="entry name" value="POT_fam"/>
</dbReference>
<dbReference type="InterPro" id="IPR036259">
    <property type="entry name" value="MFS_trans_sf"/>
</dbReference>
<feature type="transmembrane region" description="Helical" evidence="7">
    <location>
        <begin position="315"/>
        <end position="331"/>
    </location>
</feature>
<organism evidence="9 10">
    <name type="scientific">Corynebacterium ammoniagenes</name>
    <name type="common">Brevibacterium ammoniagenes</name>
    <dbReference type="NCBI Taxonomy" id="1697"/>
    <lineage>
        <taxon>Bacteria</taxon>
        <taxon>Bacillati</taxon>
        <taxon>Actinomycetota</taxon>
        <taxon>Actinomycetes</taxon>
        <taxon>Mycobacteriales</taxon>
        <taxon>Corynebacteriaceae</taxon>
        <taxon>Corynebacterium</taxon>
    </lineage>
</organism>
<evidence type="ECO:0000256" key="5">
    <source>
        <dbReference type="ARBA" id="ARBA00022989"/>
    </source>
</evidence>
<evidence type="ECO:0000259" key="8">
    <source>
        <dbReference type="PROSITE" id="PS50850"/>
    </source>
</evidence>
<dbReference type="Pfam" id="PF00854">
    <property type="entry name" value="PTR2"/>
    <property type="match status" value="1"/>
</dbReference>
<dbReference type="AlphaFoldDB" id="A0AAV5G843"/>
<dbReference type="PANTHER" id="PTHR43414:SF6">
    <property type="entry name" value="MULTIDRUG RESISTANCE PROTEIN MDTG"/>
    <property type="match status" value="1"/>
</dbReference>
<feature type="transmembrane region" description="Helical" evidence="7">
    <location>
        <begin position="26"/>
        <end position="47"/>
    </location>
</feature>
<feature type="transmembrane region" description="Helical" evidence="7">
    <location>
        <begin position="116"/>
        <end position="138"/>
    </location>
</feature>
<feature type="transmembrane region" description="Helical" evidence="7">
    <location>
        <begin position="237"/>
        <end position="256"/>
    </location>
</feature>
<feature type="transmembrane region" description="Helical" evidence="7">
    <location>
        <begin position="59"/>
        <end position="83"/>
    </location>
</feature>
<feature type="transmembrane region" description="Helical" evidence="7">
    <location>
        <begin position="180"/>
        <end position="198"/>
    </location>
</feature>
<feature type="transmembrane region" description="Helical" evidence="7">
    <location>
        <begin position="90"/>
        <end position="110"/>
    </location>
</feature>
<dbReference type="InterPro" id="IPR020846">
    <property type="entry name" value="MFS_dom"/>
</dbReference>
<dbReference type="GO" id="GO:0022857">
    <property type="term" value="F:transmembrane transporter activity"/>
    <property type="evidence" value="ECO:0007669"/>
    <property type="project" value="InterPro"/>
</dbReference>
<feature type="transmembrane region" description="Helical" evidence="7">
    <location>
        <begin position="150"/>
        <end position="174"/>
    </location>
</feature>
<dbReference type="PRINTS" id="PR01035">
    <property type="entry name" value="TCRTETA"/>
</dbReference>
<comment type="subcellular location">
    <subcellularLocation>
        <location evidence="1">Cell membrane</location>
        <topology evidence="1">Multi-pass membrane protein</topology>
    </subcellularLocation>
</comment>
<feature type="transmembrane region" description="Helical" evidence="7">
    <location>
        <begin position="292"/>
        <end position="309"/>
    </location>
</feature>
<feature type="domain" description="Major facilitator superfamily (MFS) profile" evidence="8">
    <location>
        <begin position="25"/>
        <end position="406"/>
    </location>
</feature>
<feature type="transmembrane region" description="Helical" evidence="7">
    <location>
        <begin position="380"/>
        <end position="401"/>
    </location>
</feature>
<name>A0AAV5G843_CORAM</name>
<evidence type="ECO:0000256" key="7">
    <source>
        <dbReference type="SAM" id="Phobius"/>
    </source>
</evidence>
<keyword evidence="6 7" id="KW-0472">Membrane</keyword>
<reference evidence="9" key="1">
    <citation type="submission" date="2021-12" db="EMBL/GenBank/DDBJ databases">
        <title>Draft genome sequence of Corynebacterium ammoniagenes strain T-723.</title>
        <authorList>
            <person name="Matsuzawa M."/>
            <person name="Hiratani M."/>
            <person name="Abe I."/>
            <person name="Tsuji Y."/>
            <person name="Nakamura J."/>
        </authorList>
    </citation>
    <scope>NUCLEOTIDE SEQUENCE</scope>
    <source>
        <strain evidence="9">T-723</strain>
    </source>
</reference>
<dbReference type="RefSeq" id="WP_236163768.1">
    <property type="nucleotide sequence ID" value="NZ_BQKK01000002.1"/>
</dbReference>
<keyword evidence="3" id="KW-1003">Cell membrane</keyword>
<proteinExistence type="predicted"/>
<dbReference type="Proteomes" id="UP001054925">
    <property type="component" value="Unassembled WGS sequence"/>
</dbReference>
<dbReference type="EMBL" id="BQKK01000002">
    <property type="protein sequence ID" value="GJN42799.1"/>
    <property type="molecule type" value="Genomic_DNA"/>
</dbReference>
<dbReference type="CDD" id="cd17325">
    <property type="entry name" value="MFS_MdtG_SLC18_like"/>
    <property type="match status" value="1"/>
</dbReference>
<dbReference type="InterPro" id="IPR011701">
    <property type="entry name" value="MFS"/>
</dbReference>
<keyword evidence="4 7" id="KW-0812">Transmembrane</keyword>
<dbReference type="InterPro" id="IPR001958">
    <property type="entry name" value="Tet-R_TetA/multi-R_MdtG-like"/>
</dbReference>
<dbReference type="PROSITE" id="PS50850">
    <property type="entry name" value="MFS"/>
    <property type="match status" value="1"/>
</dbReference>
<feature type="transmembrane region" description="Helical" evidence="7">
    <location>
        <begin position="262"/>
        <end position="280"/>
    </location>
</feature>
<gene>
    <name evidence="9" type="ORF">CAT723_12780</name>
</gene>
<sequence>MKNTESTSPDLEHLPKLEQAKVPREIWVLVVAAFIIALGYGLIAPLLPQFIVSFDVSMAAAGLVVSIFSVSRLIMAPGAGVLVDKIGTRAVYITGLLVVAVTTGLVAGAIEYWHIILLRALAGFGSAMFTVSAMGLIVKIAPPSIRGKCSAIYGTAFLIGNIVGPIVGAALSFLGFRWPFLIYGVGVALAALVVWIMMPRVKEGTEKDSSVKPPMKLREAWGDTAFRAALTSNFAHGWANMGVRVSVVPLFAAAVFNNGSAIAGFALAAYAFGTAVVLQVSGRLADTIGRRPLIIGGLTGTAVFVGVFGFADSPLILIILSALAGAAGGFTNPSQQAVIADVIGNERSGGQVLSAFQMAMDLGSIGGPIIVGMLADLYGFKIAFGVCGVLSLVGVIAWIFARESLENPKPILRRLPKA</sequence>
<evidence type="ECO:0000256" key="6">
    <source>
        <dbReference type="ARBA" id="ARBA00023136"/>
    </source>
</evidence>
<protein>
    <submittedName>
        <fullName evidence="9">MFS transporter</fullName>
    </submittedName>
</protein>
<evidence type="ECO:0000313" key="10">
    <source>
        <dbReference type="Proteomes" id="UP001054925"/>
    </source>
</evidence>
<dbReference type="Gene3D" id="1.20.1250.20">
    <property type="entry name" value="MFS general substrate transporter like domains"/>
    <property type="match status" value="2"/>
</dbReference>
<comment type="caution">
    <text evidence="9">The sequence shown here is derived from an EMBL/GenBank/DDBJ whole genome shotgun (WGS) entry which is preliminary data.</text>
</comment>
<evidence type="ECO:0000256" key="2">
    <source>
        <dbReference type="ARBA" id="ARBA00022448"/>
    </source>
</evidence>
<dbReference type="GO" id="GO:0005886">
    <property type="term" value="C:plasma membrane"/>
    <property type="evidence" value="ECO:0007669"/>
    <property type="project" value="UniProtKB-SubCell"/>
</dbReference>
<keyword evidence="2" id="KW-0813">Transport</keyword>
<dbReference type="SUPFAM" id="SSF103473">
    <property type="entry name" value="MFS general substrate transporter"/>
    <property type="match status" value="1"/>
</dbReference>
<keyword evidence="5 7" id="KW-1133">Transmembrane helix</keyword>
<evidence type="ECO:0000256" key="4">
    <source>
        <dbReference type="ARBA" id="ARBA00022692"/>
    </source>
</evidence>
<evidence type="ECO:0000313" key="9">
    <source>
        <dbReference type="EMBL" id="GJN42799.1"/>
    </source>
</evidence>
<accession>A0AAV5G843</accession>
<dbReference type="Pfam" id="PF07690">
    <property type="entry name" value="MFS_1"/>
    <property type="match status" value="1"/>
</dbReference>
<dbReference type="PANTHER" id="PTHR43414">
    <property type="entry name" value="MULTIDRUG RESISTANCE PROTEIN MDTG"/>
    <property type="match status" value="1"/>
</dbReference>
<evidence type="ECO:0000256" key="1">
    <source>
        <dbReference type="ARBA" id="ARBA00004651"/>
    </source>
</evidence>